<accession>A0ABS8Y5G5</accession>
<reference evidence="1 2" key="1">
    <citation type="journal article" date="2021" name="BMC Genomics">
        <title>Datura genome reveals duplications of psychoactive alkaloid biosynthetic genes and high mutation rate following tissue culture.</title>
        <authorList>
            <person name="Rajewski A."/>
            <person name="Carter-House D."/>
            <person name="Stajich J."/>
            <person name="Litt A."/>
        </authorList>
    </citation>
    <scope>NUCLEOTIDE SEQUENCE [LARGE SCALE GENOMIC DNA]</scope>
    <source>
        <strain evidence="1">AR-01</strain>
    </source>
</reference>
<comment type="caution">
    <text evidence="1">The sequence shown here is derived from an EMBL/GenBank/DDBJ whole genome shotgun (WGS) entry which is preliminary data.</text>
</comment>
<organism evidence="1 2">
    <name type="scientific">Datura stramonium</name>
    <name type="common">Jimsonweed</name>
    <name type="synonym">Common thornapple</name>
    <dbReference type="NCBI Taxonomy" id="4076"/>
    <lineage>
        <taxon>Eukaryota</taxon>
        <taxon>Viridiplantae</taxon>
        <taxon>Streptophyta</taxon>
        <taxon>Embryophyta</taxon>
        <taxon>Tracheophyta</taxon>
        <taxon>Spermatophyta</taxon>
        <taxon>Magnoliopsida</taxon>
        <taxon>eudicotyledons</taxon>
        <taxon>Gunneridae</taxon>
        <taxon>Pentapetalae</taxon>
        <taxon>asterids</taxon>
        <taxon>lamiids</taxon>
        <taxon>Solanales</taxon>
        <taxon>Solanaceae</taxon>
        <taxon>Solanoideae</taxon>
        <taxon>Datureae</taxon>
        <taxon>Datura</taxon>
    </lineage>
</organism>
<evidence type="ECO:0000313" key="1">
    <source>
        <dbReference type="EMBL" id="MCE5166916.1"/>
    </source>
</evidence>
<dbReference type="EMBL" id="JACEIK010037030">
    <property type="protein sequence ID" value="MCE5166916.1"/>
    <property type="molecule type" value="Genomic_DNA"/>
</dbReference>
<dbReference type="Proteomes" id="UP000823775">
    <property type="component" value="Unassembled WGS sequence"/>
</dbReference>
<proteinExistence type="predicted"/>
<protein>
    <submittedName>
        <fullName evidence="1">Uncharacterized protein</fullName>
    </submittedName>
</protein>
<name>A0ABS8Y5G5_DATST</name>
<feature type="non-terminal residue" evidence="1">
    <location>
        <position position="1"/>
    </location>
</feature>
<evidence type="ECO:0000313" key="2">
    <source>
        <dbReference type="Proteomes" id="UP000823775"/>
    </source>
</evidence>
<sequence>SREYGDGSGGQVRVNSSGVKAVQEGQMGFGSITKEQYNQILQILNKNSGETQPSNNYTANLTSISNSVNVVSVKNDTIIAGASTGLM</sequence>
<gene>
    <name evidence="1" type="ORF">HAX54_029803</name>
</gene>
<keyword evidence="2" id="KW-1185">Reference proteome</keyword>
<feature type="non-terminal residue" evidence="1">
    <location>
        <position position="87"/>
    </location>
</feature>